<comment type="caution">
    <text evidence="1">The sequence shown here is derived from an EMBL/GenBank/DDBJ whole genome shotgun (WGS) entry which is preliminary data.</text>
</comment>
<dbReference type="AlphaFoldDB" id="A0A7J0FW74"/>
<dbReference type="Gene3D" id="2.60.40.790">
    <property type="match status" value="1"/>
</dbReference>
<evidence type="ECO:0000313" key="1">
    <source>
        <dbReference type="EMBL" id="GFZ02949.1"/>
    </source>
</evidence>
<dbReference type="PANTHER" id="PTHR34661">
    <property type="entry name" value="INCREASED DNA METHYLATION 3"/>
    <property type="match status" value="1"/>
</dbReference>
<dbReference type="PANTHER" id="PTHR34661:SF8">
    <property type="entry name" value="ALPHA-CRYSTALLIN DOMAIN-CONTAINING PROTEIN 22.3"/>
    <property type="match status" value="1"/>
</dbReference>
<dbReference type="GO" id="GO:0005634">
    <property type="term" value="C:nucleus"/>
    <property type="evidence" value="ECO:0007669"/>
    <property type="project" value="TreeGrafter"/>
</dbReference>
<dbReference type="EMBL" id="BJWL01000015">
    <property type="protein sequence ID" value="GFZ02949.1"/>
    <property type="molecule type" value="Genomic_DNA"/>
</dbReference>
<name>A0A7J0FW74_9ERIC</name>
<protein>
    <submittedName>
        <fullName evidence="1">HSP20-like chaperones superfamily protein</fullName>
    </submittedName>
</protein>
<gene>
    <name evidence="1" type="ORF">Acr_15g0015570</name>
</gene>
<dbReference type="InterPro" id="IPR008978">
    <property type="entry name" value="HSP20-like_chaperone"/>
</dbReference>
<dbReference type="OrthoDB" id="1512991at2759"/>
<dbReference type="Proteomes" id="UP000585474">
    <property type="component" value="Unassembled WGS sequence"/>
</dbReference>
<organism evidence="1 2">
    <name type="scientific">Actinidia rufa</name>
    <dbReference type="NCBI Taxonomy" id="165716"/>
    <lineage>
        <taxon>Eukaryota</taxon>
        <taxon>Viridiplantae</taxon>
        <taxon>Streptophyta</taxon>
        <taxon>Embryophyta</taxon>
        <taxon>Tracheophyta</taxon>
        <taxon>Spermatophyta</taxon>
        <taxon>Magnoliopsida</taxon>
        <taxon>eudicotyledons</taxon>
        <taxon>Gunneridae</taxon>
        <taxon>Pentapetalae</taxon>
        <taxon>asterids</taxon>
        <taxon>Ericales</taxon>
        <taxon>Actinidiaceae</taxon>
        <taxon>Actinidia</taxon>
    </lineage>
</organism>
<dbReference type="InterPro" id="IPR039321">
    <property type="entry name" value="IDM2/3-like"/>
</dbReference>
<reference evidence="1 2" key="1">
    <citation type="submission" date="2019-07" db="EMBL/GenBank/DDBJ databases">
        <title>De Novo Assembly of kiwifruit Actinidia rufa.</title>
        <authorList>
            <person name="Sugita-Konishi S."/>
            <person name="Sato K."/>
            <person name="Mori E."/>
            <person name="Abe Y."/>
            <person name="Kisaki G."/>
            <person name="Hamano K."/>
            <person name="Suezawa K."/>
            <person name="Otani M."/>
            <person name="Fukuda T."/>
            <person name="Manabe T."/>
            <person name="Gomi K."/>
            <person name="Tabuchi M."/>
            <person name="Akimitsu K."/>
            <person name="Kataoka I."/>
        </authorList>
    </citation>
    <scope>NUCLEOTIDE SEQUENCE [LARGE SCALE GENOMIC DNA]</scope>
    <source>
        <strain evidence="2">cv. Fuchu</strain>
    </source>
</reference>
<evidence type="ECO:0000313" key="2">
    <source>
        <dbReference type="Proteomes" id="UP000585474"/>
    </source>
</evidence>
<proteinExistence type="predicted"/>
<keyword evidence="2" id="KW-1185">Reference proteome</keyword>
<dbReference type="CDD" id="cd06464">
    <property type="entry name" value="ACD_sHsps-like"/>
    <property type="match status" value="1"/>
</dbReference>
<accession>A0A7J0FW74</accession>
<sequence>MDFRSTQLSGIKRSYSDELILVDTQQPVLDVAPLNTVPYSGPPISTDGSGPSNVSINSQQNKQEMENVLASTKEVMIDGSAATGKLGPTVGLVDIGESKDSYMFRVAIPGVPRDQGDFKCRIEANGTVTIEGVTTTGEKTCAQEVSYFSNDYEKPVSTRTVFRHVPASRSR</sequence>